<comment type="function">
    <text evidence="1">Mitochondrial DNA endonuclease involved in intron homing.</text>
</comment>
<dbReference type="Proteomes" id="UP000053989">
    <property type="component" value="Unassembled WGS sequence"/>
</dbReference>
<accession>A0A0C2ZA02</accession>
<dbReference type="EMBL" id="KN822933">
    <property type="protein sequence ID" value="KIM49957.1"/>
    <property type="molecule type" value="Genomic_DNA"/>
</dbReference>
<dbReference type="GO" id="GO:0004519">
    <property type="term" value="F:endonuclease activity"/>
    <property type="evidence" value="ECO:0007669"/>
    <property type="project" value="InterPro"/>
</dbReference>
<dbReference type="STRING" id="1036808.A0A0C2ZA02"/>
<dbReference type="Gene3D" id="3.10.28.10">
    <property type="entry name" value="Homing endonucleases"/>
    <property type="match status" value="2"/>
</dbReference>
<gene>
    <name evidence="3" type="ORF">SCLCIDRAFT_1193047</name>
</gene>
<dbReference type="SUPFAM" id="SSF55608">
    <property type="entry name" value="Homing endonucleases"/>
    <property type="match status" value="1"/>
</dbReference>
<reference evidence="3 4" key="1">
    <citation type="submission" date="2014-04" db="EMBL/GenBank/DDBJ databases">
        <authorList>
            <consortium name="DOE Joint Genome Institute"/>
            <person name="Kuo A."/>
            <person name="Kohler A."/>
            <person name="Nagy L.G."/>
            <person name="Floudas D."/>
            <person name="Copeland A."/>
            <person name="Barry K.W."/>
            <person name="Cichocki N."/>
            <person name="Veneault-Fourrey C."/>
            <person name="LaButti K."/>
            <person name="Lindquist E.A."/>
            <person name="Lipzen A."/>
            <person name="Lundell T."/>
            <person name="Morin E."/>
            <person name="Murat C."/>
            <person name="Sun H."/>
            <person name="Tunlid A."/>
            <person name="Henrissat B."/>
            <person name="Grigoriev I.V."/>
            <person name="Hibbett D.S."/>
            <person name="Martin F."/>
            <person name="Nordberg H.P."/>
            <person name="Cantor M.N."/>
            <person name="Hua S.X."/>
        </authorList>
    </citation>
    <scope>NUCLEOTIDE SEQUENCE [LARGE SCALE GENOMIC DNA]</scope>
    <source>
        <strain evidence="3 4">Foug A</strain>
    </source>
</reference>
<dbReference type="Pfam" id="PF03161">
    <property type="entry name" value="LAGLIDADG_2"/>
    <property type="match status" value="1"/>
</dbReference>
<dbReference type="GO" id="GO:0000373">
    <property type="term" value="P:Group II intron splicing"/>
    <property type="evidence" value="ECO:0007669"/>
    <property type="project" value="TreeGrafter"/>
</dbReference>
<proteinExistence type="predicted"/>
<dbReference type="InterPro" id="IPR004860">
    <property type="entry name" value="LAGLIDADG_dom"/>
</dbReference>
<feature type="domain" description="Homing endonuclease LAGLIDADG" evidence="2">
    <location>
        <begin position="40"/>
        <end position="211"/>
    </location>
</feature>
<dbReference type="InterPro" id="IPR052500">
    <property type="entry name" value="Chloro/Mito_RNA_Process"/>
</dbReference>
<dbReference type="InterPro" id="IPR027434">
    <property type="entry name" value="Homing_endonucl"/>
</dbReference>
<dbReference type="AlphaFoldDB" id="A0A0C2ZA02"/>
<protein>
    <recommendedName>
        <fullName evidence="2">Homing endonuclease LAGLIDADG domain-containing protein</fullName>
    </recommendedName>
</protein>
<dbReference type="OrthoDB" id="2888667at2759"/>
<dbReference type="InParanoid" id="A0A0C2ZA02"/>
<keyword evidence="4" id="KW-1185">Reference proteome</keyword>
<reference evidence="4" key="2">
    <citation type="submission" date="2015-01" db="EMBL/GenBank/DDBJ databases">
        <title>Evolutionary Origins and Diversification of the Mycorrhizal Mutualists.</title>
        <authorList>
            <consortium name="DOE Joint Genome Institute"/>
            <consortium name="Mycorrhizal Genomics Consortium"/>
            <person name="Kohler A."/>
            <person name="Kuo A."/>
            <person name="Nagy L.G."/>
            <person name="Floudas D."/>
            <person name="Copeland A."/>
            <person name="Barry K.W."/>
            <person name="Cichocki N."/>
            <person name="Veneault-Fourrey C."/>
            <person name="LaButti K."/>
            <person name="Lindquist E.A."/>
            <person name="Lipzen A."/>
            <person name="Lundell T."/>
            <person name="Morin E."/>
            <person name="Murat C."/>
            <person name="Riley R."/>
            <person name="Ohm R."/>
            <person name="Sun H."/>
            <person name="Tunlid A."/>
            <person name="Henrissat B."/>
            <person name="Grigoriev I.V."/>
            <person name="Hibbett D.S."/>
            <person name="Martin F."/>
        </authorList>
    </citation>
    <scope>NUCLEOTIDE SEQUENCE [LARGE SCALE GENOMIC DNA]</scope>
    <source>
        <strain evidence="4">Foug A</strain>
    </source>
</reference>
<evidence type="ECO:0000313" key="3">
    <source>
        <dbReference type="EMBL" id="KIM49957.1"/>
    </source>
</evidence>
<evidence type="ECO:0000256" key="1">
    <source>
        <dbReference type="ARBA" id="ARBA00002670"/>
    </source>
</evidence>
<dbReference type="PANTHER" id="PTHR47539:SF1">
    <property type="entry name" value="PENTATRICOPEPTIDE REPEAT-CONTAINING PROTEIN OTP51, CHLOROPLASTIC"/>
    <property type="match status" value="1"/>
</dbReference>
<organism evidence="3 4">
    <name type="scientific">Scleroderma citrinum Foug A</name>
    <dbReference type="NCBI Taxonomy" id="1036808"/>
    <lineage>
        <taxon>Eukaryota</taxon>
        <taxon>Fungi</taxon>
        <taxon>Dikarya</taxon>
        <taxon>Basidiomycota</taxon>
        <taxon>Agaricomycotina</taxon>
        <taxon>Agaricomycetes</taxon>
        <taxon>Agaricomycetidae</taxon>
        <taxon>Boletales</taxon>
        <taxon>Sclerodermatineae</taxon>
        <taxon>Sclerodermataceae</taxon>
        <taxon>Scleroderma</taxon>
    </lineage>
</organism>
<evidence type="ECO:0000259" key="2">
    <source>
        <dbReference type="Pfam" id="PF03161"/>
    </source>
</evidence>
<evidence type="ECO:0000313" key="4">
    <source>
        <dbReference type="Proteomes" id="UP000053989"/>
    </source>
</evidence>
<dbReference type="HOGENOM" id="CLU_1355297_0_0_1"/>
<dbReference type="GO" id="GO:0045292">
    <property type="term" value="P:mRNA cis splicing, via spliceosome"/>
    <property type="evidence" value="ECO:0007669"/>
    <property type="project" value="TreeGrafter"/>
</dbReference>
<sequence>MKMYRINKQLLIGLSPNNNLVKEYKNSLTNLSTEQWDSSIGLILGDASLQTQNEGKTYRIKFEWSDKDKAYVNHVYALFDEWVISEPHKQTRISPKGNTIINWGFQTISHQAFKPLAELFINNNTNKKSVKDSLIKNHLTERGLAYWFMDDGGKLDYNKNSKNKSIVLNTHSFTELEVINMANELKDCFNFSTEVRTNKGKKIIVIKPESYLLFRSKIDNYIIQEMLRKLP</sequence>
<name>A0A0C2ZA02_9AGAM</name>
<dbReference type="PANTHER" id="PTHR47539">
    <property type="entry name" value="PENTATRICOPEPTIDE REPEAT-CONTAINING PROTEIN OTP51, CHLOROPLASTIC"/>
    <property type="match status" value="1"/>
</dbReference>